<comment type="catalytic activity">
    <reaction evidence="1">
        <text>a long-chain fatty acyl-CoA + 2 NADPH + 2 H(+) = a long-chain primary fatty alcohol + 2 NADP(+) + CoA</text>
        <dbReference type="Rhea" id="RHEA:52716"/>
        <dbReference type="ChEBI" id="CHEBI:15378"/>
        <dbReference type="ChEBI" id="CHEBI:57287"/>
        <dbReference type="ChEBI" id="CHEBI:57783"/>
        <dbReference type="ChEBI" id="CHEBI:58349"/>
        <dbReference type="ChEBI" id="CHEBI:77396"/>
        <dbReference type="ChEBI" id="CHEBI:83139"/>
        <dbReference type="EC" id="1.2.1.84"/>
    </reaction>
</comment>
<dbReference type="AlphaFoldDB" id="A0AA38IBF1"/>
<dbReference type="InterPro" id="IPR026055">
    <property type="entry name" value="FAR"/>
</dbReference>
<gene>
    <name evidence="3" type="ORF">Zmor_017447</name>
</gene>
<dbReference type="PANTHER" id="PTHR11011">
    <property type="entry name" value="MALE STERILITY PROTEIN 2-RELATED"/>
    <property type="match status" value="1"/>
</dbReference>
<organism evidence="3 4">
    <name type="scientific">Zophobas morio</name>
    <dbReference type="NCBI Taxonomy" id="2755281"/>
    <lineage>
        <taxon>Eukaryota</taxon>
        <taxon>Metazoa</taxon>
        <taxon>Ecdysozoa</taxon>
        <taxon>Arthropoda</taxon>
        <taxon>Hexapoda</taxon>
        <taxon>Insecta</taxon>
        <taxon>Pterygota</taxon>
        <taxon>Neoptera</taxon>
        <taxon>Endopterygota</taxon>
        <taxon>Coleoptera</taxon>
        <taxon>Polyphaga</taxon>
        <taxon>Cucujiformia</taxon>
        <taxon>Tenebrionidae</taxon>
        <taxon>Zophobas</taxon>
    </lineage>
</organism>
<dbReference type="Gene3D" id="3.40.50.720">
    <property type="entry name" value="NAD(P)-binding Rossmann-like Domain"/>
    <property type="match status" value="1"/>
</dbReference>
<dbReference type="InterPro" id="IPR013120">
    <property type="entry name" value="FAR_NAD-bd"/>
</dbReference>
<dbReference type="EC" id="1.2.1.84" evidence="1"/>
<evidence type="ECO:0000313" key="4">
    <source>
        <dbReference type="Proteomes" id="UP001168821"/>
    </source>
</evidence>
<dbReference type="GO" id="GO:0102965">
    <property type="term" value="F:alcohol-forming long-chain fatty acyl-CoA reductase activity"/>
    <property type="evidence" value="ECO:0007669"/>
    <property type="project" value="UniProtKB-EC"/>
</dbReference>
<feature type="domain" description="Thioester reductase (TE)" evidence="2">
    <location>
        <begin position="18"/>
        <end position="116"/>
    </location>
</feature>
<proteinExistence type="inferred from homology"/>
<dbReference type="PANTHER" id="PTHR11011:SF60">
    <property type="entry name" value="FATTY ACYL-COA REDUCTASE-RELATED"/>
    <property type="match status" value="1"/>
</dbReference>
<comment type="caution">
    <text evidence="3">The sequence shown here is derived from an EMBL/GenBank/DDBJ whole genome shotgun (WGS) entry which is preliminary data.</text>
</comment>
<accession>A0AA38IBF1</accession>
<dbReference type="GO" id="GO:0035336">
    <property type="term" value="P:long-chain fatty-acyl-CoA metabolic process"/>
    <property type="evidence" value="ECO:0007669"/>
    <property type="project" value="TreeGrafter"/>
</dbReference>
<evidence type="ECO:0000259" key="2">
    <source>
        <dbReference type="Pfam" id="PF07993"/>
    </source>
</evidence>
<protein>
    <recommendedName>
        <fullName evidence="1">Fatty acyl-CoA reductase</fullName>
        <ecNumber evidence="1">1.2.1.84</ecNumber>
    </recommendedName>
</protein>
<evidence type="ECO:0000256" key="1">
    <source>
        <dbReference type="RuleBase" id="RU363097"/>
    </source>
</evidence>
<comment type="similarity">
    <text evidence="1">Belongs to the fatty acyl-CoA reductase family.</text>
</comment>
<keyword evidence="1" id="KW-0443">Lipid metabolism</keyword>
<reference evidence="3" key="1">
    <citation type="journal article" date="2023" name="G3 (Bethesda)">
        <title>Whole genome assemblies of Zophobas morio and Tenebrio molitor.</title>
        <authorList>
            <person name="Kaur S."/>
            <person name="Stinson S.A."/>
            <person name="diCenzo G.C."/>
        </authorList>
    </citation>
    <scope>NUCLEOTIDE SEQUENCE</scope>
    <source>
        <strain evidence="3">QUZm001</strain>
    </source>
</reference>
<dbReference type="SUPFAM" id="SSF51735">
    <property type="entry name" value="NAD(P)-binding Rossmann-fold domains"/>
    <property type="match status" value="1"/>
</dbReference>
<dbReference type="Proteomes" id="UP001168821">
    <property type="component" value="Unassembled WGS sequence"/>
</dbReference>
<dbReference type="Pfam" id="PF07993">
    <property type="entry name" value="NAD_binding_4"/>
    <property type="match status" value="1"/>
</dbReference>
<keyword evidence="4" id="KW-1185">Reference proteome</keyword>
<evidence type="ECO:0000313" key="3">
    <source>
        <dbReference type="EMBL" id="KAJ3651401.1"/>
    </source>
</evidence>
<keyword evidence="1" id="KW-0560">Oxidoreductase</keyword>
<keyword evidence="1" id="KW-0521">NADP</keyword>
<dbReference type="GO" id="GO:0005777">
    <property type="term" value="C:peroxisome"/>
    <property type="evidence" value="ECO:0007669"/>
    <property type="project" value="TreeGrafter"/>
</dbReference>
<keyword evidence="1" id="KW-0444">Lipid biosynthesis</keyword>
<dbReference type="EMBL" id="JALNTZ010000005">
    <property type="protein sequence ID" value="KAJ3651401.1"/>
    <property type="molecule type" value="Genomic_DNA"/>
</dbReference>
<comment type="function">
    <text evidence="1">Catalyzes the reduction of fatty acyl-CoA to fatty alcohols.</text>
</comment>
<name>A0AA38IBF1_9CUCU</name>
<dbReference type="GO" id="GO:0080019">
    <property type="term" value="F:alcohol-forming very long-chain fatty acyl-CoA reductase activity"/>
    <property type="evidence" value="ECO:0007669"/>
    <property type="project" value="InterPro"/>
</dbReference>
<dbReference type="InterPro" id="IPR036291">
    <property type="entry name" value="NAD(P)-bd_dom_sf"/>
</dbReference>
<sequence>MSSNSQIRHFFKNQTILITGGSGFLGKVLLEKLLRECEEIKKIYVLMRFKKNKTPNQRFSELFNYASFDVLKSKDENFLLKVFLINGDSLQPRLGLSEQDANILVQEVTCVIHAAAID</sequence>